<evidence type="ECO:0000259" key="1">
    <source>
        <dbReference type="PROSITE" id="PS50404"/>
    </source>
</evidence>
<dbReference type="Proteomes" id="UP001148614">
    <property type="component" value="Unassembled WGS sequence"/>
</dbReference>
<dbReference type="Pfam" id="PF14497">
    <property type="entry name" value="GST_C_3"/>
    <property type="match status" value="1"/>
</dbReference>
<reference evidence="3" key="1">
    <citation type="submission" date="2022-07" db="EMBL/GenBank/DDBJ databases">
        <title>Genome Sequence of Xylaria arbuscula.</title>
        <authorList>
            <person name="Buettner E."/>
        </authorList>
    </citation>
    <scope>NUCLEOTIDE SEQUENCE</scope>
    <source>
        <strain evidence="3">VT107</strain>
    </source>
</reference>
<dbReference type="PANTHER" id="PTHR11571">
    <property type="entry name" value="GLUTATHIONE S-TRANSFERASE"/>
    <property type="match status" value="1"/>
</dbReference>
<dbReference type="Gene3D" id="1.20.1050.10">
    <property type="match status" value="1"/>
</dbReference>
<evidence type="ECO:0000259" key="2">
    <source>
        <dbReference type="PROSITE" id="PS50405"/>
    </source>
</evidence>
<dbReference type="InterPro" id="IPR010987">
    <property type="entry name" value="Glutathione-S-Trfase_C-like"/>
</dbReference>
<dbReference type="InterPro" id="IPR036249">
    <property type="entry name" value="Thioredoxin-like_sf"/>
</dbReference>
<dbReference type="SUPFAM" id="SSF47616">
    <property type="entry name" value="GST C-terminal domain-like"/>
    <property type="match status" value="1"/>
</dbReference>
<name>A0A9W8NNL8_9PEZI</name>
<dbReference type="Gene3D" id="3.40.30.10">
    <property type="entry name" value="Glutaredoxin"/>
    <property type="match status" value="1"/>
</dbReference>
<comment type="caution">
    <text evidence="3">The sequence shown here is derived from an EMBL/GenBank/DDBJ whole genome shotgun (WGS) entry which is preliminary data.</text>
</comment>
<proteinExistence type="predicted"/>
<sequence length="277" mass="31412">MRCNTIELKDSMQTVFETMATSHSTNEAPYELIYWHVIPGRGEHIRLCFVEAGVPYSDTAFAEGGMDVLHAYISDTNTGDELNPPPLAPPILKHGDLIISQTPNILQYLGPKLGLAANGGDDIFRINALALTALDGFSNEVHNCHHPIAIDLYYEDQKEECLRRVKDWVKNRLPKYLGYFERVLAGKASKDGPWLYGGVLTWADLVLFQTLDGTTHFFRKAIAAAKSSGKYDRVFQHYEAVKARPRIAEYLASDRRQKYSNYGIYRYYEELDVVPEE</sequence>
<dbReference type="InterPro" id="IPR036282">
    <property type="entry name" value="Glutathione-S-Trfase_C_sf"/>
</dbReference>
<dbReference type="AlphaFoldDB" id="A0A9W8NNL8"/>
<dbReference type="InterPro" id="IPR050213">
    <property type="entry name" value="GST_superfamily"/>
</dbReference>
<dbReference type="SUPFAM" id="SSF52833">
    <property type="entry name" value="Thioredoxin-like"/>
    <property type="match status" value="1"/>
</dbReference>
<feature type="domain" description="GST N-terminal" evidence="1">
    <location>
        <begin position="29"/>
        <end position="117"/>
    </location>
</feature>
<dbReference type="PROSITE" id="PS50404">
    <property type="entry name" value="GST_NTER"/>
    <property type="match status" value="1"/>
</dbReference>
<dbReference type="GO" id="GO:0004364">
    <property type="term" value="F:glutathione transferase activity"/>
    <property type="evidence" value="ECO:0007669"/>
    <property type="project" value="TreeGrafter"/>
</dbReference>
<evidence type="ECO:0000313" key="4">
    <source>
        <dbReference type="Proteomes" id="UP001148614"/>
    </source>
</evidence>
<gene>
    <name evidence="3" type="ORF">NPX13_g65</name>
</gene>
<evidence type="ECO:0000313" key="3">
    <source>
        <dbReference type="EMBL" id="KAJ3580516.1"/>
    </source>
</evidence>
<dbReference type="PROSITE" id="PS50405">
    <property type="entry name" value="GST_CTER"/>
    <property type="match status" value="1"/>
</dbReference>
<dbReference type="EMBL" id="JANPWZ010000003">
    <property type="protein sequence ID" value="KAJ3580516.1"/>
    <property type="molecule type" value="Genomic_DNA"/>
</dbReference>
<dbReference type="PANTHER" id="PTHR11571:SF263">
    <property type="entry name" value="GLUTATHIONE S-TRANSFERASE"/>
    <property type="match status" value="1"/>
</dbReference>
<dbReference type="GO" id="GO:0006749">
    <property type="term" value="P:glutathione metabolic process"/>
    <property type="evidence" value="ECO:0007669"/>
    <property type="project" value="TreeGrafter"/>
</dbReference>
<dbReference type="InterPro" id="IPR004045">
    <property type="entry name" value="Glutathione_S-Trfase_N"/>
</dbReference>
<keyword evidence="4" id="KW-1185">Reference proteome</keyword>
<accession>A0A9W8NNL8</accession>
<dbReference type="CDD" id="cd03192">
    <property type="entry name" value="GST_C_Sigma_like"/>
    <property type="match status" value="1"/>
</dbReference>
<organism evidence="3 4">
    <name type="scientific">Xylaria arbuscula</name>
    <dbReference type="NCBI Taxonomy" id="114810"/>
    <lineage>
        <taxon>Eukaryota</taxon>
        <taxon>Fungi</taxon>
        <taxon>Dikarya</taxon>
        <taxon>Ascomycota</taxon>
        <taxon>Pezizomycotina</taxon>
        <taxon>Sordariomycetes</taxon>
        <taxon>Xylariomycetidae</taxon>
        <taxon>Xylariales</taxon>
        <taxon>Xylariaceae</taxon>
        <taxon>Xylaria</taxon>
    </lineage>
</organism>
<protein>
    <recommendedName>
        <fullName evidence="5">Glutathione S-transferase</fullName>
    </recommendedName>
</protein>
<dbReference type="VEuPathDB" id="FungiDB:F4678DRAFT_476213"/>
<dbReference type="InterPro" id="IPR004046">
    <property type="entry name" value="GST_C"/>
</dbReference>
<feature type="domain" description="GST C-terminal" evidence="2">
    <location>
        <begin position="127"/>
        <end position="260"/>
    </location>
</feature>
<evidence type="ECO:0008006" key="5">
    <source>
        <dbReference type="Google" id="ProtNLM"/>
    </source>
</evidence>